<dbReference type="Pfam" id="PF07562">
    <property type="entry name" value="NCD3G"/>
    <property type="match status" value="2"/>
</dbReference>
<dbReference type="GO" id="GO:0005886">
    <property type="term" value="C:plasma membrane"/>
    <property type="evidence" value="ECO:0007669"/>
    <property type="project" value="UniProtKB-SubCell"/>
</dbReference>
<organism evidence="14 15">
    <name type="scientific">Dissostichus mawsoni</name>
    <name type="common">Antarctic cod</name>
    <dbReference type="NCBI Taxonomy" id="36200"/>
    <lineage>
        <taxon>Eukaryota</taxon>
        <taxon>Metazoa</taxon>
        <taxon>Chordata</taxon>
        <taxon>Craniata</taxon>
        <taxon>Vertebrata</taxon>
        <taxon>Euteleostomi</taxon>
        <taxon>Actinopterygii</taxon>
        <taxon>Neopterygii</taxon>
        <taxon>Teleostei</taxon>
        <taxon>Neoteleostei</taxon>
        <taxon>Acanthomorphata</taxon>
        <taxon>Eupercaria</taxon>
        <taxon>Perciformes</taxon>
        <taxon>Notothenioidei</taxon>
        <taxon>Nototheniidae</taxon>
        <taxon>Dissostichus</taxon>
    </lineage>
</organism>
<dbReference type="SUPFAM" id="SSF53822">
    <property type="entry name" value="Periplasmic binding protein-like I"/>
    <property type="match status" value="3"/>
</dbReference>
<keyword evidence="3" id="KW-1003">Cell membrane</keyword>
<dbReference type="InterPro" id="IPR011500">
    <property type="entry name" value="GPCR_3_9-Cys_dom"/>
</dbReference>
<reference evidence="14 15" key="1">
    <citation type="submission" date="2020-03" db="EMBL/GenBank/DDBJ databases">
        <title>Dissostichus mawsoni Genome sequencing and assembly.</title>
        <authorList>
            <person name="Park H."/>
        </authorList>
    </citation>
    <scope>NUCLEOTIDE SEQUENCE [LARGE SCALE GENOMIC DNA]</scope>
    <source>
        <strain evidence="14">DM0001</strain>
        <tissue evidence="14">Muscle</tissue>
    </source>
</reference>
<feature type="domain" description="G-protein coupled receptors family 3 profile" evidence="13">
    <location>
        <begin position="90"/>
        <end position="213"/>
    </location>
</feature>
<accession>A0A7J5YER1</accession>
<evidence type="ECO:0000256" key="11">
    <source>
        <dbReference type="ARBA" id="ARBA00023224"/>
    </source>
</evidence>
<sequence length="1373" mass="153246">MQRQHLIQVDLIPQVPVSVCSAKCLPGTHKVLQKGMPVCCYDCIRCAEGDISNITDSVTCVRCHPEFWSNERRDACVKKEAEFLSYEEIMGALLTAASLFGTCITAVVAFIFFRYRKTPIVRANNSELSFLLLFSLTLCFLCSLTFIGRPSDLSCMLRHTAFGITFVLCISCVLGKTIVVLMAFRATLPGSNMMKWFGPAQQKLTVLGFTLIQHNRLNCSKMVTLLLEAFFPFAQGRITFNFLEFKCSQALIFAINEINKNADILPNVKLGYSIYNNCGTMDILRAALALAEEPVCTQRGDPEIPQMFKDGDIMLGGIFSFHSSWKNRRDSYMDKPLPLQCTSLNFRGFQFARAMLFAVEEINNSTDLLPGISLGYRIYDSCGSIAKSVRVALAFANGNEVVSQPSEVPCTRPAQVQAIMGESSSSPCMAMATAIGPFHIPMISHFATCACLSDKSKYPSFLRTIPSDYYQSRALAQLVKHFGWTWVGAIRTNDDYGNNGMATFTETAQQLGICLEYSVSFFRTDPPDKIQKIIDIIKASTSKVIIAFLSHMDLDVILHEFSHHNLTGYQWVGSESWIFDSQTAAVDKHHILDGAIGLSIPKAHVSGMREFMLDVRPLNVSSNEMFTTFYETLFSCKFKKSKSSSRNQKECTGREDLTEVQNSFTDMSLMPIFNNVYKGVYAAAHALHFILSCNKTCNTKMQLDPFTILQHIRTIQFKTKEGEEVYFNENGDPAAKYEIINWKPRENEFVEFVTVGLYDASLPANKQLHLQNETITWTQNSQQVKYSKITVVANYIDLIPQVPVSVCSEKCLPGTRKVLQKGMPVCCYDCIRCAEGDISNITDSVTCVRCHPEFWSNERRDACVKKEAEFLSYEEIMGALLTAASLFGTCITAVVAFIFFRYRKTPIVRANNSELSFLLLFSLTLCFLCSLTFIGRPSDLSCMLRHTAFGITFVLCISCVLGKTIVVLMAFRATLPGSNMMKWFGPAQQKLTVLGFTLIQSTVMSLLRPLLLVLLMGKGDSVCRLQGSALNRLNCSKMVTLLLEAFFPFAQGRITFNLREFKCSQALIFAIKEINTNPDILPNIKLGYSIYNNCGTMDILRAVLALVSGLKKEVSDDNCTKAETVQAILGHSGSGPTIAFAKVVGRTIPSDYYQSRAEAKLVHHFGWTWIGALAVDNRYGLNGMALFIKAAQEYGVCIEYSEAFSSSGPPDSLQNIIEIIKHATSKVIMAFMSHREIKLLATELYRQNITGLQLVVSDAWITDHSLTDREGRSVLVGSLGFVVSKAQIPGLEEHLRQIHPSQFPNNFWEDVFNCALNDSSNTEIKPCSGFESLQNWSCMLRHTAFGITFVLCISCVLGKTKWCNGLQGYTSRQ</sequence>
<evidence type="ECO:0000256" key="7">
    <source>
        <dbReference type="ARBA" id="ARBA00023040"/>
    </source>
</evidence>
<dbReference type="PRINTS" id="PR00248">
    <property type="entry name" value="GPCRMGR"/>
</dbReference>
<keyword evidence="15" id="KW-1185">Reference proteome</keyword>
<dbReference type="OrthoDB" id="5984008at2759"/>
<evidence type="ECO:0000256" key="2">
    <source>
        <dbReference type="ARBA" id="ARBA00007242"/>
    </source>
</evidence>
<dbReference type="InterPro" id="IPR001828">
    <property type="entry name" value="ANF_lig-bd_rcpt"/>
</dbReference>
<comment type="caution">
    <text evidence="14">The sequence shown here is derived from an EMBL/GenBank/DDBJ whole genome shotgun (WGS) entry which is preliminary data.</text>
</comment>
<dbReference type="PANTHER" id="PTHR24061">
    <property type="entry name" value="CALCIUM-SENSING RECEPTOR-RELATED"/>
    <property type="match status" value="1"/>
</dbReference>
<dbReference type="Gene3D" id="3.40.50.2300">
    <property type="match status" value="5"/>
</dbReference>
<feature type="transmembrane region" description="Helical" evidence="12">
    <location>
        <begin position="876"/>
        <end position="902"/>
    </location>
</feature>
<dbReference type="InterPro" id="IPR000068">
    <property type="entry name" value="GPCR_3_Ca_sens_rcpt-rel"/>
</dbReference>
<dbReference type="Proteomes" id="UP000518266">
    <property type="component" value="Unassembled WGS sequence"/>
</dbReference>
<dbReference type="Pfam" id="PF00003">
    <property type="entry name" value="7tm_3"/>
    <property type="match status" value="2"/>
</dbReference>
<dbReference type="FunFam" id="3.40.50.2300:FF:000752">
    <property type="entry name" value="Uncharacterized protein"/>
    <property type="match status" value="1"/>
</dbReference>
<keyword evidence="4 12" id="KW-0812">Transmembrane</keyword>
<dbReference type="FunFam" id="3.40.50.2300:FF:000016">
    <property type="entry name" value="Taste 1 receptor member 2"/>
    <property type="match status" value="2"/>
</dbReference>
<dbReference type="InterPro" id="IPR004073">
    <property type="entry name" value="GPCR_3_vmron_rcpt_2"/>
</dbReference>
<keyword evidence="11" id="KW-0807">Transducer</keyword>
<dbReference type="PANTHER" id="PTHR24061:SF528">
    <property type="entry name" value="C-FAMILY ODORANT RECEPTOR OLFCD2-RELATED"/>
    <property type="match status" value="1"/>
</dbReference>
<keyword evidence="6 12" id="KW-1133">Transmembrane helix</keyword>
<dbReference type="FunFam" id="2.10.50.30:FF:000002">
    <property type="entry name" value="Vomeronasal 2 receptor, h1"/>
    <property type="match status" value="2"/>
</dbReference>
<dbReference type="CDD" id="cd06364">
    <property type="entry name" value="PBP1_CaSR"/>
    <property type="match status" value="1"/>
</dbReference>
<dbReference type="Gene3D" id="2.10.50.30">
    <property type="entry name" value="GPCR, family 3, nine cysteines domain"/>
    <property type="match status" value="2"/>
</dbReference>
<proteinExistence type="inferred from homology"/>
<feature type="transmembrane region" description="Helical" evidence="12">
    <location>
        <begin position="991"/>
        <end position="1016"/>
    </location>
</feature>
<evidence type="ECO:0000256" key="6">
    <source>
        <dbReference type="ARBA" id="ARBA00022989"/>
    </source>
</evidence>
<keyword evidence="9" id="KW-0675">Receptor</keyword>
<keyword evidence="10" id="KW-0325">Glycoprotein</keyword>
<evidence type="ECO:0000256" key="8">
    <source>
        <dbReference type="ARBA" id="ARBA00023136"/>
    </source>
</evidence>
<dbReference type="GO" id="GO:0004930">
    <property type="term" value="F:G protein-coupled receptor activity"/>
    <property type="evidence" value="ECO:0007669"/>
    <property type="project" value="UniProtKB-KW"/>
</dbReference>
<dbReference type="InterPro" id="IPR000337">
    <property type="entry name" value="GPCR_3"/>
</dbReference>
<dbReference type="EMBL" id="JAAKFY010000013">
    <property type="protein sequence ID" value="KAF3847613.1"/>
    <property type="molecule type" value="Genomic_DNA"/>
</dbReference>
<dbReference type="Pfam" id="PF01094">
    <property type="entry name" value="ANF_receptor"/>
    <property type="match status" value="3"/>
</dbReference>
<evidence type="ECO:0000256" key="3">
    <source>
        <dbReference type="ARBA" id="ARBA00022475"/>
    </source>
</evidence>
<evidence type="ECO:0000313" key="14">
    <source>
        <dbReference type="EMBL" id="KAF3847613.1"/>
    </source>
</evidence>
<gene>
    <name evidence="14" type="ORF">F7725_020641</name>
</gene>
<keyword evidence="5" id="KW-0732">Signal</keyword>
<name>A0A7J5YER1_DISMA</name>
<dbReference type="InterPro" id="IPR038550">
    <property type="entry name" value="GPCR_3_9-Cys_sf"/>
</dbReference>
<keyword evidence="8 12" id="KW-0472">Membrane</keyword>
<feature type="transmembrane region" description="Helical" evidence="12">
    <location>
        <begin position="89"/>
        <end position="113"/>
    </location>
</feature>
<dbReference type="PROSITE" id="PS50259">
    <property type="entry name" value="G_PROTEIN_RECEP_F3_4"/>
    <property type="match status" value="2"/>
</dbReference>
<evidence type="ECO:0000256" key="10">
    <source>
        <dbReference type="ARBA" id="ARBA00023180"/>
    </source>
</evidence>
<keyword evidence="7" id="KW-0297">G-protein coupled receptor</keyword>
<evidence type="ECO:0000256" key="12">
    <source>
        <dbReference type="SAM" id="Phobius"/>
    </source>
</evidence>
<comment type="similarity">
    <text evidence="2">Belongs to the G-protein coupled receptor 3 family.</text>
</comment>
<comment type="subcellular location">
    <subcellularLocation>
        <location evidence="1">Cell membrane</location>
        <topology evidence="1">Multi-pass membrane protein</topology>
    </subcellularLocation>
</comment>
<evidence type="ECO:0000259" key="13">
    <source>
        <dbReference type="PROSITE" id="PS50259"/>
    </source>
</evidence>
<evidence type="ECO:0000256" key="9">
    <source>
        <dbReference type="ARBA" id="ARBA00023170"/>
    </source>
</evidence>
<feature type="transmembrane region" description="Helical" evidence="12">
    <location>
        <begin position="947"/>
        <end position="971"/>
    </location>
</feature>
<evidence type="ECO:0000256" key="1">
    <source>
        <dbReference type="ARBA" id="ARBA00004651"/>
    </source>
</evidence>
<protein>
    <recommendedName>
        <fullName evidence="13">G-protein coupled receptors family 3 profile domain-containing protein</fullName>
    </recommendedName>
</protein>
<dbReference type="PRINTS" id="PR01535">
    <property type="entry name" value="VOMERONASL2R"/>
</dbReference>
<feature type="transmembrane region" description="Helical" evidence="12">
    <location>
        <begin position="160"/>
        <end position="184"/>
    </location>
</feature>
<feature type="transmembrane region" description="Helical" evidence="12">
    <location>
        <begin position="914"/>
        <end position="935"/>
    </location>
</feature>
<dbReference type="InterPro" id="IPR017978">
    <property type="entry name" value="GPCR_3_C"/>
</dbReference>
<feature type="transmembrane region" description="Helical" evidence="12">
    <location>
        <begin position="128"/>
        <end position="148"/>
    </location>
</feature>
<feature type="domain" description="G-protein coupled receptors family 3 profile" evidence="13">
    <location>
        <begin position="877"/>
        <end position="1000"/>
    </location>
</feature>
<evidence type="ECO:0000256" key="4">
    <source>
        <dbReference type="ARBA" id="ARBA00022692"/>
    </source>
</evidence>
<evidence type="ECO:0000313" key="15">
    <source>
        <dbReference type="Proteomes" id="UP000518266"/>
    </source>
</evidence>
<dbReference type="InterPro" id="IPR028082">
    <property type="entry name" value="Peripla_BP_I"/>
</dbReference>
<evidence type="ECO:0000256" key="5">
    <source>
        <dbReference type="ARBA" id="ARBA00022729"/>
    </source>
</evidence>